<evidence type="ECO:0000256" key="1">
    <source>
        <dbReference type="ARBA" id="ARBA00004651"/>
    </source>
</evidence>
<keyword evidence="4 7" id="KW-0812">Transmembrane</keyword>
<gene>
    <name evidence="9" type="ORF">AWB78_07597</name>
</gene>
<evidence type="ECO:0000256" key="3">
    <source>
        <dbReference type="ARBA" id="ARBA00022475"/>
    </source>
</evidence>
<dbReference type="CDD" id="cd17502">
    <property type="entry name" value="MFS_Azr1_MDR_like"/>
    <property type="match status" value="1"/>
</dbReference>
<dbReference type="InterPro" id="IPR020846">
    <property type="entry name" value="MFS_dom"/>
</dbReference>
<dbReference type="FunFam" id="1.20.1720.10:FF:000004">
    <property type="entry name" value="EmrB/QacA family drug resistance transporter"/>
    <property type="match status" value="1"/>
</dbReference>
<feature type="transmembrane region" description="Helical" evidence="7">
    <location>
        <begin position="440"/>
        <end position="463"/>
    </location>
</feature>
<keyword evidence="2" id="KW-0813">Transport</keyword>
<dbReference type="Gene3D" id="1.20.1720.10">
    <property type="entry name" value="Multidrug resistance protein D"/>
    <property type="match status" value="1"/>
</dbReference>
<feature type="transmembrane region" description="Helical" evidence="7">
    <location>
        <begin position="7"/>
        <end position="27"/>
    </location>
</feature>
<feature type="transmembrane region" description="Helical" evidence="7">
    <location>
        <begin position="124"/>
        <end position="145"/>
    </location>
</feature>
<dbReference type="PROSITE" id="PS50850">
    <property type="entry name" value="MFS"/>
    <property type="match status" value="1"/>
</dbReference>
<keyword evidence="6 7" id="KW-0472">Membrane</keyword>
<organism evidence="9 10">
    <name type="scientific">Caballeronia calidae</name>
    <dbReference type="NCBI Taxonomy" id="1777139"/>
    <lineage>
        <taxon>Bacteria</taxon>
        <taxon>Pseudomonadati</taxon>
        <taxon>Pseudomonadota</taxon>
        <taxon>Betaproteobacteria</taxon>
        <taxon>Burkholderiales</taxon>
        <taxon>Burkholderiaceae</taxon>
        <taxon>Caballeronia</taxon>
    </lineage>
</organism>
<dbReference type="GO" id="GO:0022857">
    <property type="term" value="F:transmembrane transporter activity"/>
    <property type="evidence" value="ECO:0007669"/>
    <property type="project" value="InterPro"/>
</dbReference>
<evidence type="ECO:0000313" key="10">
    <source>
        <dbReference type="Proteomes" id="UP000071859"/>
    </source>
</evidence>
<evidence type="ECO:0000256" key="7">
    <source>
        <dbReference type="SAM" id="Phobius"/>
    </source>
</evidence>
<feature type="transmembrane region" description="Helical" evidence="7">
    <location>
        <begin position="315"/>
        <end position="333"/>
    </location>
</feature>
<feature type="domain" description="Major facilitator superfamily (MFS) profile" evidence="8">
    <location>
        <begin position="1"/>
        <end position="467"/>
    </location>
</feature>
<dbReference type="Pfam" id="PF07690">
    <property type="entry name" value="MFS_1"/>
    <property type="match status" value="1"/>
</dbReference>
<dbReference type="GO" id="GO:0005886">
    <property type="term" value="C:plasma membrane"/>
    <property type="evidence" value="ECO:0007669"/>
    <property type="project" value="UniProtKB-SubCell"/>
</dbReference>
<dbReference type="InterPro" id="IPR011701">
    <property type="entry name" value="MFS"/>
</dbReference>
<name>A0A158EFE9_9BURK</name>
<dbReference type="SUPFAM" id="SSF103473">
    <property type="entry name" value="MFS general substrate transporter"/>
    <property type="match status" value="1"/>
</dbReference>
<dbReference type="PANTHER" id="PTHR23501:SF191">
    <property type="entry name" value="VACUOLAR BASIC AMINO ACID TRANSPORTER 4"/>
    <property type="match status" value="1"/>
</dbReference>
<comment type="caution">
    <text evidence="9">The sequence shown here is derived from an EMBL/GenBank/DDBJ whole genome shotgun (WGS) entry which is preliminary data.</text>
</comment>
<feature type="transmembrane region" description="Helical" evidence="7">
    <location>
        <begin position="339"/>
        <end position="364"/>
    </location>
</feature>
<evidence type="ECO:0000256" key="2">
    <source>
        <dbReference type="ARBA" id="ARBA00022448"/>
    </source>
</evidence>
<comment type="subcellular location">
    <subcellularLocation>
        <location evidence="1">Cell membrane</location>
        <topology evidence="1">Multi-pass membrane protein</topology>
    </subcellularLocation>
</comment>
<proteinExistence type="predicted"/>
<feature type="transmembrane region" description="Helical" evidence="7">
    <location>
        <begin position="33"/>
        <end position="51"/>
    </location>
</feature>
<dbReference type="EMBL" id="FCOX02000085">
    <property type="protein sequence ID" value="SAL05609.1"/>
    <property type="molecule type" value="Genomic_DNA"/>
</dbReference>
<dbReference type="PANTHER" id="PTHR23501">
    <property type="entry name" value="MAJOR FACILITATOR SUPERFAMILY"/>
    <property type="match status" value="1"/>
</dbReference>
<dbReference type="InterPro" id="IPR036259">
    <property type="entry name" value="MFS_trans_sf"/>
</dbReference>
<keyword evidence="5 7" id="KW-1133">Transmembrane helix</keyword>
<feature type="transmembrane region" description="Helical" evidence="7">
    <location>
        <begin position="182"/>
        <end position="201"/>
    </location>
</feature>
<evidence type="ECO:0000256" key="4">
    <source>
        <dbReference type="ARBA" id="ARBA00022692"/>
    </source>
</evidence>
<accession>A0A158EFE9</accession>
<evidence type="ECO:0000256" key="5">
    <source>
        <dbReference type="ARBA" id="ARBA00022989"/>
    </source>
</evidence>
<dbReference type="Gene3D" id="1.20.1250.20">
    <property type="entry name" value="MFS general substrate transporter like domains"/>
    <property type="match status" value="1"/>
</dbReference>
<protein>
    <submittedName>
        <fullName evidence="9">Membrane transport protein</fullName>
    </submittedName>
</protein>
<sequence>MVMTSMAMIAVEMTIVSTAMPGIVSDLGGLDKYSWVFGAFLLAQTSATVIFGKLADLLGRRPAVLSALAIFLVGSLLCGFAKTMIQLIVYRLVQGAGAGAVQPVVVTIIADLFPGSERGRVQGYLASVWAVSALTGPLLGGLLVHAFSWSWIFWINVPVGIFAFAGFLALLKEDAPTERARLDLLGAVLSTSAIAALMLFLSELEPPNNSVTLGFTGAALIASVVLFFFVEKRAAEPVISFEMWRKRPIAVANLGSLFAAMALIALTSFLPMYMQVVLHRSPVQAGLALTMVMVGWPIGATIAARIIPKVGIRRIFVAGSIFMPIGACMFLVVDAFPSPILAACGSAIMGFGMGNLGIASLILVQEVVRVDQRGSATAANLFCRNIGSTLGAAFFGTVFNISLGSALDGHQSTISELRRALTFGSAPTTVDPAVSLSLQYAMHCTFQAMVLVCIAIATVSFWMPEIQLRRQRRAGPAGELG</sequence>
<feature type="transmembrane region" description="Helical" evidence="7">
    <location>
        <begin position="285"/>
        <end position="303"/>
    </location>
</feature>
<keyword evidence="10" id="KW-1185">Reference proteome</keyword>
<feature type="transmembrane region" description="Helical" evidence="7">
    <location>
        <begin position="385"/>
        <end position="407"/>
    </location>
</feature>
<keyword evidence="3" id="KW-1003">Cell membrane</keyword>
<reference evidence="9" key="1">
    <citation type="submission" date="2016-01" db="EMBL/GenBank/DDBJ databases">
        <authorList>
            <person name="Peeters C."/>
        </authorList>
    </citation>
    <scope>NUCLEOTIDE SEQUENCE</scope>
    <source>
        <strain evidence="9">LMG 29321</strain>
    </source>
</reference>
<evidence type="ECO:0000313" key="9">
    <source>
        <dbReference type="EMBL" id="SAL05609.1"/>
    </source>
</evidence>
<evidence type="ECO:0000256" key="6">
    <source>
        <dbReference type="ARBA" id="ARBA00023136"/>
    </source>
</evidence>
<feature type="transmembrane region" description="Helical" evidence="7">
    <location>
        <begin position="63"/>
        <end position="82"/>
    </location>
</feature>
<feature type="transmembrane region" description="Helical" evidence="7">
    <location>
        <begin position="251"/>
        <end position="273"/>
    </location>
</feature>
<feature type="transmembrane region" description="Helical" evidence="7">
    <location>
        <begin position="151"/>
        <end position="170"/>
    </location>
</feature>
<evidence type="ECO:0000259" key="8">
    <source>
        <dbReference type="PROSITE" id="PS50850"/>
    </source>
</evidence>
<feature type="transmembrane region" description="Helical" evidence="7">
    <location>
        <begin position="213"/>
        <end position="230"/>
    </location>
</feature>
<dbReference type="PRINTS" id="PR01036">
    <property type="entry name" value="TCRTETB"/>
</dbReference>
<dbReference type="Proteomes" id="UP000071859">
    <property type="component" value="Unassembled WGS sequence"/>
</dbReference>
<dbReference type="AlphaFoldDB" id="A0A158EFE9"/>
<feature type="transmembrane region" description="Helical" evidence="7">
    <location>
        <begin position="88"/>
        <end position="112"/>
    </location>
</feature>